<comment type="caution">
    <text evidence="2">The sequence shown here is derived from an EMBL/GenBank/DDBJ whole genome shotgun (WGS) entry which is preliminary data.</text>
</comment>
<evidence type="ECO:0000313" key="2">
    <source>
        <dbReference type="EMBL" id="HIS75518.1"/>
    </source>
</evidence>
<dbReference type="PANTHER" id="PTHR38743:SF2">
    <property type="entry name" value="DUF2185 DOMAIN-CONTAINING PROTEIN"/>
    <property type="match status" value="1"/>
</dbReference>
<dbReference type="InterPro" id="IPR018689">
    <property type="entry name" value="Imm33_dom"/>
</dbReference>
<dbReference type="PANTHER" id="PTHR38743">
    <property type="entry name" value="SIMILAR TO GLYOXYLASE I FAMILY PROTEIN"/>
    <property type="match status" value="1"/>
</dbReference>
<name>A0A9D1K003_9FIRM</name>
<sequence length="127" mass="14573">MFGNKKKKKQKEYLLGASDIRPLLATKMGCIATDRITVDGCRVGFFYREEPSEGLPDTGWRFFAGDESDEYLDDPDNSSVYCLNTIANYDREIIPYLDSAVGSAYYRDPRTGKFVLDREWMEENSRA</sequence>
<gene>
    <name evidence="2" type="ORF">IAB51_01785</name>
</gene>
<evidence type="ECO:0000313" key="3">
    <source>
        <dbReference type="Proteomes" id="UP000824002"/>
    </source>
</evidence>
<dbReference type="AlphaFoldDB" id="A0A9D1K003"/>
<feature type="domain" description="Immunity protein Imm33" evidence="1">
    <location>
        <begin position="30"/>
        <end position="114"/>
    </location>
</feature>
<proteinExistence type="predicted"/>
<protein>
    <submittedName>
        <fullName evidence="2">DUF2185 domain-containing protein</fullName>
    </submittedName>
</protein>
<organism evidence="2 3">
    <name type="scientific">Candidatus Merdivicinus excrementipullorum</name>
    <dbReference type="NCBI Taxonomy" id="2840867"/>
    <lineage>
        <taxon>Bacteria</taxon>
        <taxon>Bacillati</taxon>
        <taxon>Bacillota</taxon>
        <taxon>Clostridia</taxon>
        <taxon>Eubacteriales</taxon>
        <taxon>Oscillospiraceae</taxon>
        <taxon>Oscillospiraceae incertae sedis</taxon>
        <taxon>Candidatus Merdivicinus</taxon>
    </lineage>
</organism>
<reference evidence="2" key="2">
    <citation type="journal article" date="2021" name="PeerJ">
        <title>Extensive microbial diversity within the chicken gut microbiome revealed by metagenomics and culture.</title>
        <authorList>
            <person name="Gilroy R."/>
            <person name="Ravi A."/>
            <person name="Getino M."/>
            <person name="Pursley I."/>
            <person name="Horton D.L."/>
            <person name="Alikhan N.F."/>
            <person name="Baker D."/>
            <person name="Gharbi K."/>
            <person name="Hall N."/>
            <person name="Watson M."/>
            <person name="Adriaenssens E.M."/>
            <person name="Foster-Nyarko E."/>
            <person name="Jarju S."/>
            <person name="Secka A."/>
            <person name="Antonio M."/>
            <person name="Oren A."/>
            <person name="Chaudhuri R.R."/>
            <person name="La Ragione R."/>
            <person name="Hildebrand F."/>
            <person name="Pallen M.J."/>
        </authorList>
    </citation>
    <scope>NUCLEOTIDE SEQUENCE</scope>
    <source>
        <strain evidence="2">CHK199-13235</strain>
    </source>
</reference>
<evidence type="ECO:0000259" key="1">
    <source>
        <dbReference type="Pfam" id="PF09951"/>
    </source>
</evidence>
<dbReference type="Pfam" id="PF09951">
    <property type="entry name" value="Imm33"/>
    <property type="match status" value="1"/>
</dbReference>
<dbReference type="Proteomes" id="UP000824002">
    <property type="component" value="Unassembled WGS sequence"/>
</dbReference>
<reference evidence="2" key="1">
    <citation type="submission" date="2020-10" db="EMBL/GenBank/DDBJ databases">
        <authorList>
            <person name="Gilroy R."/>
        </authorList>
    </citation>
    <scope>NUCLEOTIDE SEQUENCE</scope>
    <source>
        <strain evidence="2">CHK199-13235</strain>
    </source>
</reference>
<accession>A0A9D1K003</accession>
<dbReference type="EMBL" id="DVJP01000017">
    <property type="protein sequence ID" value="HIS75518.1"/>
    <property type="molecule type" value="Genomic_DNA"/>
</dbReference>